<evidence type="ECO:0000256" key="2">
    <source>
        <dbReference type="ARBA" id="ARBA00010205"/>
    </source>
</evidence>
<evidence type="ECO:0000256" key="9">
    <source>
        <dbReference type="PIRSR" id="PIRSR610347-1"/>
    </source>
</evidence>
<keyword evidence="6" id="KW-0269">Exonuclease</keyword>
<dbReference type="Gene3D" id="3.30.870.10">
    <property type="entry name" value="Endonuclease Chain A"/>
    <property type="match status" value="2"/>
</dbReference>
<organism evidence="12 13">
    <name type="scientific">Acaromyces ingoldii</name>
    <dbReference type="NCBI Taxonomy" id="215250"/>
    <lineage>
        <taxon>Eukaryota</taxon>
        <taxon>Fungi</taxon>
        <taxon>Dikarya</taxon>
        <taxon>Basidiomycota</taxon>
        <taxon>Ustilaginomycotina</taxon>
        <taxon>Exobasidiomycetes</taxon>
        <taxon>Exobasidiales</taxon>
        <taxon>Cryptobasidiaceae</taxon>
        <taxon>Acaromyces</taxon>
    </lineage>
</organism>
<evidence type="ECO:0000313" key="12">
    <source>
        <dbReference type="EMBL" id="PWN91439.1"/>
    </source>
</evidence>
<dbReference type="GO" id="GO:0003690">
    <property type="term" value="F:double-stranded DNA binding"/>
    <property type="evidence" value="ECO:0007669"/>
    <property type="project" value="TreeGrafter"/>
</dbReference>
<dbReference type="GO" id="GO:0004527">
    <property type="term" value="F:exonuclease activity"/>
    <property type="evidence" value="ECO:0007669"/>
    <property type="project" value="UniProtKB-KW"/>
</dbReference>
<evidence type="ECO:0000256" key="11">
    <source>
        <dbReference type="SAM" id="MobiDB-lite"/>
    </source>
</evidence>
<dbReference type="GO" id="GO:0017005">
    <property type="term" value="F:3'-tyrosyl-DNA phosphodiesterase activity"/>
    <property type="evidence" value="ECO:0007669"/>
    <property type="project" value="TreeGrafter"/>
</dbReference>
<dbReference type="GeneID" id="37045361"/>
<feature type="active site" description="Proton donor/acceptor" evidence="9">
    <location>
        <position position="495"/>
    </location>
</feature>
<dbReference type="RefSeq" id="XP_025378637.1">
    <property type="nucleotide sequence ID" value="XM_025523445.1"/>
</dbReference>
<feature type="binding site" evidence="10">
    <location>
        <position position="248"/>
    </location>
    <ligand>
        <name>substrate</name>
    </ligand>
</feature>
<proteinExistence type="inferred from homology"/>
<dbReference type="InterPro" id="IPR010347">
    <property type="entry name" value="Tdp1"/>
</dbReference>
<keyword evidence="8" id="KW-0539">Nucleus</keyword>
<feature type="region of interest" description="Disordered" evidence="11">
    <location>
        <begin position="1"/>
        <end position="121"/>
    </location>
</feature>
<evidence type="ECO:0000256" key="7">
    <source>
        <dbReference type="ARBA" id="ARBA00023204"/>
    </source>
</evidence>
<feature type="binding site" evidence="10">
    <location>
        <position position="497"/>
    </location>
    <ligand>
        <name>substrate</name>
    </ligand>
</feature>
<keyword evidence="7" id="KW-0234">DNA repair</keyword>
<dbReference type="SUPFAM" id="SSF56024">
    <property type="entry name" value="Phospholipase D/nuclease"/>
    <property type="match status" value="2"/>
</dbReference>
<name>A0A316YQ68_9BASI</name>
<dbReference type="GO" id="GO:0003697">
    <property type="term" value="F:single-stranded DNA binding"/>
    <property type="evidence" value="ECO:0007669"/>
    <property type="project" value="TreeGrafter"/>
</dbReference>
<evidence type="ECO:0000256" key="6">
    <source>
        <dbReference type="ARBA" id="ARBA00022839"/>
    </source>
</evidence>
<dbReference type="PANTHER" id="PTHR12415:SF0">
    <property type="entry name" value="TYROSYL-DNA PHOSPHODIESTERASE 1"/>
    <property type="match status" value="1"/>
</dbReference>
<dbReference type="InParanoid" id="A0A316YQ68"/>
<dbReference type="GO" id="GO:0005634">
    <property type="term" value="C:nucleus"/>
    <property type="evidence" value="ECO:0007669"/>
    <property type="project" value="UniProtKB-SubCell"/>
</dbReference>
<evidence type="ECO:0000256" key="4">
    <source>
        <dbReference type="ARBA" id="ARBA00022763"/>
    </source>
</evidence>
<comment type="similarity">
    <text evidence="2">Belongs to the tyrosyl-DNA phosphodiesterase family.</text>
</comment>
<comment type="subcellular location">
    <subcellularLocation>
        <location evidence="1">Nucleus</location>
    </subcellularLocation>
</comment>
<dbReference type="PANTHER" id="PTHR12415">
    <property type="entry name" value="TYROSYL-DNA PHOSPHODIESTERASE 1"/>
    <property type="match status" value="1"/>
</dbReference>
<keyword evidence="4" id="KW-0227">DNA damage</keyword>
<dbReference type="AlphaFoldDB" id="A0A316YQ68"/>
<dbReference type="EMBL" id="KZ819635">
    <property type="protein sequence ID" value="PWN91439.1"/>
    <property type="molecule type" value="Genomic_DNA"/>
</dbReference>
<dbReference type="GO" id="GO:0006281">
    <property type="term" value="P:DNA repair"/>
    <property type="evidence" value="ECO:0007669"/>
    <property type="project" value="UniProtKB-KW"/>
</dbReference>
<accession>A0A316YQ68</accession>
<dbReference type="OrthoDB" id="3907302at2759"/>
<evidence type="ECO:0000256" key="1">
    <source>
        <dbReference type="ARBA" id="ARBA00004123"/>
    </source>
</evidence>
<evidence type="ECO:0000313" key="13">
    <source>
        <dbReference type="Proteomes" id="UP000245768"/>
    </source>
</evidence>
<keyword evidence="3" id="KW-0540">Nuclease</keyword>
<feature type="compositionally biased region" description="Low complexity" evidence="11">
    <location>
        <begin position="100"/>
        <end position="120"/>
    </location>
</feature>
<evidence type="ECO:0000256" key="10">
    <source>
        <dbReference type="PIRSR" id="PIRSR610347-2"/>
    </source>
</evidence>
<protein>
    <submittedName>
        <fullName evidence="12">Phospholipase D/nuclease</fullName>
    </submittedName>
</protein>
<evidence type="ECO:0000256" key="3">
    <source>
        <dbReference type="ARBA" id="ARBA00022722"/>
    </source>
</evidence>
<reference evidence="12 13" key="1">
    <citation type="journal article" date="2018" name="Mol. Biol. Evol.">
        <title>Broad Genomic Sampling Reveals a Smut Pathogenic Ancestry of the Fungal Clade Ustilaginomycotina.</title>
        <authorList>
            <person name="Kijpornyongpan T."/>
            <person name="Mondo S.J."/>
            <person name="Barry K."/>
            <person name="Sandor L."/>
            <person name="Lee J."/>
            <person name="Lipzen A."/>
            <person name="Pangilinan J."/>
            <person name="LaButti K."/>
            <person name="Hainaut M."/>
            <person name="Henrissat B."/>
            <person name="Grigoriev I.V."/>
            <person name="Spatafora J.W."/>
            <person name="Aime M.C."/>
        </authorList>
    </citation>
    <scope>NUCLEOTIDE SEQUENCE [LARGE SCALE GENOMIC DNA]</scope>
    <source>
        <strain evidence="12 13">MCA 4198</strain>
    </source>
</reference>
<keyword evidence="5" id="KW-0378">Hydrolase</keyword>
<feature type="active site" description="Nucleophile" evidence="9">
    <location>
        <position position="246"/>
    </location>
</feature>
<evidence type="ECO:0000256" key="8">
    <source>
        <dbReference type="ARBA" id="ARBA00023242"/>
    </source>
</evidence>
<dbReference type="Pfam" id="PF06087">
    <property type="entry name" value="Tyr-DNA_phospho"/>
    <property type="match status" value="1"/>
</dbReference>
<evidence type="ECO:0000256" key="5">
    <source>
        <dbReference type="ARBA" id="ARBA00022801"/>
    </source>
</evidence>
<dbReference type="Proteomes" id="UP000245768">
    <property type="component" value="Unassembled WGS sequence"/>
</dbReference>
<keyword evidence="13" id="KW-1185">Reference proteome</keyword>
<gene>
    <name evidence="12" type="ORF">FA10DRAFT_278263</name>
</gene>
<sequence length="602" mass="66318">MDGRGGKGKPIVLDDDDDDDGVVVGNATGGKVEEVVVAKAGDGSGGTSTSTLSALMGDRAQLEKERLERQRKRRREAGLSEGDDDEMASDSTKAKKAKYPTTPQVVATTQPSTSFPSSFTAPLSGKPGDFQLYWDGGVEKSYNRYCSQEPGRRFASFLLPTTPFNAAGLTHVIMTTYCEDLQWLATLFPKGPRGTAPEITMITHSPQGSGSSLVGVHSPLHPDLPNWVRLVIPRIKDGPSDYETQHMKFMFLFYPDRLRILILSGNLVDYDWDRIENTAFIHDFRRRESPTTEEEGLGVDLRKVLDSLKVPAGHHAQRMLNSYDFSQTKTEARLVISRPLAKATQGWNNIEEWGLGRLGKVVRETLDSAEKRKQSRSRGGVRLEAQGSSMGTYSARWLQQVHILASGVDPRKGALPLPAGKKADTTWAKAVGGNASDKWPPIKLLFPSERWVKDTAVEGAPGAGTFFGKKAQSVSRGFVDLAHQPVSKRGDIMMHHKSLLALLPDILREDGGSDHIDDEEIVGWIYMGSHNLTQAAWGNISSASASAPPQLTCQNWELGLVLPFRRRDLKADAKSDAAKIVTWKRPVEKYQDGDVPWDQFQQ</sequence>
<dbReference type="STRING" id="215250.A0A316YQ68"/>